<proteinExistence type="predicted"/>
<keyword evidence="2" id="KW-1185">Reference proteome</keyword>
<sequence>MARFDLQDGDFGTALGIAAPIGETLFAMGLRHAAGRDDEADLVSAHMYFNLADQMGVEDAAVHRQDLAAMMSKAEIGRALRLAREWLARN</sequence>
<comment type="caution">
    <text evidence="1">The sequence shown here is derived from an EMBL/GenBank/DDBJ whole genome shotgun (WGS) entry which is preliminary data.</text>
</comment>
<evidence type="ECO:0000313" key="1">
    <source>
        <dbReference type="EMBL" id="RIY01320.1"/>
    </source>
</evidence>
<gene>
    <name evidence="1" type="ORF">D3218_08105</name>
</gene>
<dbReference type="AlphaFoldDB" id="A0A3A1WJJ6"/>
<dbReference type="OrthoDB" id="5321503at2"/>
<evidence type="ECO:0000313" key="2">
    <source>
        <dbReference type="Proteomes" id="UP000265750"/>
    </source>
</evidence>
<dbReference type="Gene3D" id="1.25.40.10">
    <property type="entry name" value="Tetratricopeptide repeat domain"/>
    <property type="match status" value="1"/>
</dbReference>
<accession>A0A3A1WJJ6</accession>
<dbReference type="EMBL" id="QYRN01000004">
    <property type="protein sequence ID" value="RIY01320.1"/>
    <property type="molecule type" value="Genomic_DNA"/>
</dbReference>
<reference evidence="2" key="1">
    <citation type="submission" date="2018-09" db="EMBL/GenBank/DDBJ databases">
        <authorList>
            <person name="Tuo L."/>
        </authorList>
    </citation>
    <scope>NUCLEOTIDE SEQUENCE [LARGE SCALE GENOMIC DNA]</scope>
    <source>
        <strain evidence="2">M2BS4Y-1</strain>
    </source>
</reference>
<dbReference type="InterPro" id="IPR011990">
    <property type="entry name" value="TPR-like_helical_dom_sf"/>
</dbReference>
<protein>
    <submittedName>
        <fullName evidence="1">Sel1 repeat family protein</fullName>
    </submittedName>
</protein>
<dbReference type="Proteomes" id="UP000265750">
    <property type="component" value="Unassembled WGS sequence"/>
</dbReference>
<name>A0A3A1WJJ6_9HYPH</name>
<organism evidence="1 2">
    <name type="scientific">Aureimonas flava</name>
    <dbReference type="NCBI Taxonomy" id="2320271"/>
    <lineage>
        <taxon>Bacteria</taxon>
        <taxon>Pseudomonadati</taxon>
        <taxon>Pseudomonadota</taxon>
        <taxon>Alphaproteobacteria</taxon>
        <taxon>Hyphomicrobiales</taxon>
        <taxon>Aurantimonadaceae</taxon>
        <taxon>Aureimonas</taxon>
    </lineage>
</organism>
<dbReference type="RefSeq" id="WP_119539488.1">
    <property type="nucleotide sequence ID" value="NZ_QYRN01000004.1"/>
</dbReference>